<dbReference type="EMBL" id="OX451740">
    <property type="protein sequence ID" value="CAI8613909.1"/>
    <property type="molecule type" value="Genomic_DNA"/>
</dbReference>
<feature type="region of interest" description="Disordered" evidence="1">
    <location>
        <begin position="12"/>
        <end position="44"/>
    </location>
</feature>
<proteinExistence type="predicted"/>
<reference evidence="2 3" key="1">
    <citation type="submission" date="2023-01" db="EMBL/GenBank/DDBJ databases">
        <authorList>
            <person name="Kreplak J."/>
        </authorList>
    </citation>
    <scope>NUCLEOTIDE SEQUENCE [LARGE SCALE GENOMIC DNA]</scope>
</reference>
<feature type="region of interest" description="Disordered" evidence="1">
    <location>
        <begin position="304"/>
        <end position="329"/>
    </location>
</feature>
<dbReference type="PANTHER" id="PTHR47340:SF1">
    <property type="entry name" value="DUPLICATED HOMEODOMAIN-LIKE SUPERFAMILY PROTEIN"/>
    <property type="match status" value="1"/>
</dbReference>
<dbReference type="PANTHER" id="PTHR47340">
    <property type="entry name" value="DUPLICATED HOMEODOMAIN-LIKE SUPERFAMILY PROTEIN"/>
    <property type="match status" value="1"/>
</dbReference>
<dbReference type="Proteomes" id="UP001157006">
    <property type="component" value="Chromosome 5"/>
</dbReference>
<name>A0AAV1AUX6_VICFA</name>
<gene>
    <name evidence="2" type="ORF">VFH_V104200</name>
</gene>
<organism evidence="2 3">
    <name type="scientific">Vicia faba</name>
    <name type="common">Broad bean</name>
    <name type="synonym">Faba vulgaris</name>
    <dbReference type="NCBI Taxonomy" id="3906"/>
    <lineage>
        <taxon>Eukaryota</taxon>
        <taxon>Viridiplantae</taxon>
        <taxon>Streptophyta</taxon>
        <taxon>Embryophyta</taxon>
        <taxon>Tracheophyta</taxon>
        <taxon>Spermatophyta</taxon>
        <taxon>Magnoliopsida</taxon>
        <taxon>eudicotyledons</taxon>
        <taxon>Gunneridae</taxon>
        <taxon>Pentapetalae</taxon>
        <taxon>rosids</taxon>
        <taxon>fabids</taxon>
        <taxon>Fabales</taxon>
        <taxon>Fabaceae</taxon>
        <taxon>Papilionoideae</taxon>
        <taxon>50 kb inversion clade</taxon>
        <taxon>NPAAA clade</taxon>
        <taxon>Hologalegina</taxon>
        <taxon>IRL clade</taxon>
        <taxon>Fabeae</taxon>
        <taxon>Vicia</taxon>
    </lineage>
</organism>
<protein>
    <submittedName>
        <fullName evidence="2">Uncharacterized protein</fullName>
    </submittedName>
</protein>
<sequence length="485" mass="52593">MVSDVCAIKFESKPGSDESGVGLHKTDKSCSVNDHPAKSTSDSIEVSKGKANKLGDAVRESISTVGIIKPLECGSVAMDTMVSEGSSGDLRNEVERQRVVAPPCFEDRDVKHEADAGVVVESKSCVLESSTTSNLSFSRVANSCSGLSFGSENKHVSFGKPHASTLSTDNSRATTKSLLLDAAAAPCEKAVSQDRLSSNCDIQRGRDMRCHSSGSDHQFPLPCNHLETVSILQGYPMQVPVKKEVDGDVNCSSSVSEFPFPQKVKQTDDHFKTLWHSSDSENTSRNGNVKLFGKILTNSSSNLITKGSEENSTNHTKSSNKSCKRKITSHQNSDGNLKILKFDHADYPGLENVPVKSYGFWEGTGIIQTGLPSLADSSFLLAKYPAAFSNYPTSSSSLEQQPLQPFGASTFTARDINGSNAMLDYQMLRSRDGPKVQPFILDAKHSQDVFSEMHRRNSFEAISSLQQHGIGVMGMNGIGFPRREY</sequence>
<feature type="compositionally biased region" description="Low complexity" evidence="1">
    <location>
        <begin position="310"/>
        <end position="321"/>
    </location>
</feature>
<dbReference type="AlphaFoldDB" id="A0AAV1AUX6"/>
<evidence type="ECO:0000313" key="3">
    <source>
        <dbReference type="Proteomes" id="UP001157006"/>
    </source>
</evidence>
<evidence type="ECO:0000256" key="1">
    <source>
        <dbReference type="SAM" id="MobiDB-lite"/>
    </source>
</evidence>
<accession>A0AAV1AUX6</accession>
<keyword evidence="3" id="KW-1185">Reference proteome</keyword>
<evidence type="ECO:0000313" key="2">
    <source>
        <dbReference type="EMBL" id="CAI8613909.1"/>
    </source>
</evidence>